<dbReference type="InterPro" id="IPR041792">
    <property type="entry name" value="MPP_PAP"/>
</dbReference>
<dbReference type="InterPro" id="IPR025733">
    <property type="entry name" value="PAPs_C"/>
</dbReference>
<dbReference type="EMBL" id="JBAMIC010000001">
    <property type="protein sequence ID" value="KAK7115503.1"/>
    <property type="molecule type" value="Genomic_DNA"/>
</dbReference>
<keyword evidence="1 3" id="KW-0732">Signal</keyword>
<reference evidence="8 9" key="1">
    <citation type="submission" date="2024-02" db="EMBL/GenBank/DDBJ databases">
        <title>Chromosome-scale genome assembly of the rough periwinkle Littorina saxatilis.</title>
        <authorList>
            <person name="De Jode A."/>
            <person name="Faria R."/>
            <person name="Formenti G."/>
            <person name="Sims Y."/>
            <person name="Smith T.P."/>
            <person name="Tracey A."/>
            <person name="Wood J.M.D."/>
            <person name="Zagrodzka Z.B."/>
            <person name="Johannesson K."/>
            <person name="Butlin R.K."/>
            <person name="Leder E.H."/>
        </authorList>
    </citation>
    <scope>NUCLEOTIDE SEQUENCE [LARGE SCALE GENOMIC DNA]</scope>
    <source>
        <strain evidence="8">Snail1</strain>
        <tissue evidence="8">Muscle</tissue>
    </source>
</reference>
<evidence type="ECO:0000256" key="3">
    <source>
        <dbReference type="RuleBase" id="RU361203"/>
    </source>
</evidence>
<dbReference type="InterPro" id="IPR004843">
    <property type="entry name" value="Calcineurin-like_PHP"/>
</dbReference>
<evidence type="ECO:0000313" key="9">
    <source>
        <dbReference type="Proteomes" id="UP001374579"/>
    </source>
</evidence>
<evidence type="ECO:0000259" key="6">
    <source>
        <dbReference type="Pfam" id="PF14008"/>
    </source>
</evidence>
<feature type="domain" description="Purple acid phosphatase N-terminal" evidence="7">
    <location>
        <begin position="46"/>
        <end position="137"/>
    </location>
</feature>
<gene>
    <name evidence="8" type="ORF">V1264_001357</name>
</gene>
<dbReference type="Pfam" id="PF14008">
    <property type="entry name" value="Metallophos_C"/>
    <property type="match status" value="1"/>
</dbReference>
<keyword evidence="2" id="KW-0325">Glycoprotein</keyword>
<keyword evidence="9" id="KW-1185">Reference proteome</keyword>
<dbReference type="InterPro" id="IPR029052">
    <property type="entry name" value="Metallo-depent_PP-like"/>
</dbReference>
<name>A0AAN9GNX3_9CAEN</name>
<comment type="catalytic activity">
    <reaction evidence="3">
        <text>a phosphate monoester + H2O = an alcohol + phosphate</text>
        <dbReference type="Rhea" id="RHEA:15017"/>
        <dbReference type="ChEBI" id="CHEBI:15377"/>
        <dbReference type="ChEBI" id="CHEBI:30879"/>
        <dbReference type="ChEBI" id="CHEBI:43474"/>
        <dbReference type="ChEBI" id="CHEBI:67140"/>
        <dbReference type="EC" id="3.1.3.2"/>
    </reaction>
</comment>
<dbReference type="PANTHER" id="PTHR45867">
    <property type="entry name" value="PURPLE ACID PHOSPHATASE"/>
    <property type="match status" value="1"/>
</dbReference>
<dbReference type="GO" id="GO:0046872">
    <property type="term" value="F:metal ion binding"/>
    <property type="evidence" value="ECO:0007669"/>
    <property type="project" value="InterPro"/>
</dbReference>
<comment type="caution">
    <text evidence="8">The sequence shown here is derived from an EMBL/GenBank/DDBJ whole genome shotgun (WGS) entry which is preliminary data.</text>
</comment>
<dbReference type="Gene3D" id="2.60.40.380">
    <property type="entry name" value="Purple acid phosphatase-like, N-terminal"/>
    <property type="match status" value="1"/>
</dbReference>
<keyword evidence="3" id="KW-0378">Hydrolase</keyword>
<dbReference type="Pfam" id="PF16656">
    <property type="entry name" value="Pur_ac_phosph_N"/>
    <property type="match status" value="1"/>
</dbReference>
<dbReference type="Gene3D" id="3.60.21.10">
    <property type="match status" value="1"/>
</dbReference>
<feature type="domain" description="Calcineurin-like phosphoesterase" evidence="5">
    <location>
        <begin position="148"/>
        <end position="345"/>
    </location>
</feature>
<sequence length="571" mass="64514">MFFCGTCSVMSEKQRSAELPVVWVLLVCAVSLVYANVEEDEAVCTPQHVHIAYGDALDRMVIVWATRGNCTTLLEFGTSPWQLDQHAAGTSVEFWEQNFRGLHIIHLVELTDLAASATYFYRPISNNIGKGPFYFKTPRTDLGWSPEFLVFGDLGVHTQTIPTLVEEALKGEYTALLHIGDLAYNLKDGDGLIGDQFMQLIEPVAAYLPYMTAPGNHEIDSDTFTHYAHRFSMPQSPWPMSVNKLWYSFDVGPVHFVSYSSEVFFTLEGSLVQKQFDWLVADLKKANAQRNERPWVIAFGHRPMYCSANDGDDCTKNDSLVRTGLEDVFYHFGVDIVLQGHEHNYERLYPVYKGVVVATNYTNPPAPVQIISGAAGSKHGIDRFQPPPQPDWSAVRVDNTSLNSYGRLHVINSTHVYWEQRSIFDGAVLDELWIVQHRHGRFQLDDLPHNVSQEIGQNLVTYGGVSGFLDEEDSEQNKEELVNSDKSRRIAIGVSFAVLFTMLVVVAVVTKACRRKQYTTVRRWEAMDLDYGKKLFTAGKDEDDDLEKDFEIDMGNGNLQSRKLLSVLNNK</sequence>
<evidence type="ECO:0000256" key="2">
    <source>
        <dbReference type="ARBA" id="ARBA00023180"/>
    </source>
</evidence>
<comment type="similarity">
    <text evidence="3">Belongs to the metallophosphoesterase superfamily. Purple acid phosphatase family.</text>
</comment>
<proteinExistence type="inferred from homology"/>
<dbReference type="GO" id="GO:0003993">
    <property type="term" value="F:acid phosphatase activity"/>
    <property type="evidence" value="ECO:0007669"/>
    <property type="project" value="UniProtKB-EC"/>
</dbReference>
<dbReference type="EC" id="3.1.3.2" evidence="3"/>
<evidence type="ECO:0000259" key="5">
    <source>
        <dbReference type="Pfam" id="PF00149"/>
    </source>
</evidence>
<feature type="signal peptide" evidence="3">
    <location>
        <begin position="1"/>
        <end position="35"/>
    </location>
</feature>
<dbReference type="AlphaFoldDB" id="A0AAN9GNX3"/>
<evidence type="ECO:0000256" key="1">
    <source>
        <dbReference type="ARBA" id="ARBA00022729"/>
    </source>
</evidence>
<organism evidence="8 9">
    <name type="scientific">Littorina saxatilis</name>
    <dbReference type="NCBI Taxonomy" id="31220"/>
    <lineage>
        <taxon>Eukaryota</taxon>
        <taxon>Metazoa</taxon>
        <taxon>Spiralia</taxon>
        <taxon>Lophotrochozoa</taxon>
        <taxon>Mollusca</taxon>
        <taxon>Gastropoda</taxon>
        <taxon>Caenogastropoda</taxon>
        <taxon>Littorinimorpha</taxon>
        <taxon>Littorinoidea</taxon>
        <taxon>Littorinidae</taxon>
        <taxon>Littorina</taxon>
    </lineage>
</organism>
<dbReference type="CDD" id="cd00839">
    <property type="entry name" value="MPP_PAPs"/>
    <property type="match status" value="1"/>
</dbReference>
<dbReference type="InterPro" id="IPR015914">
    <property type="entry name" value="PAPs_N"/>
</dbReference>
<dbReference type="SUPFAM" id="SSF56300">
    <property type="entry name" value="Metallo-dependent phosphatases"/>
    <property type="match status" value="1"/>
</dbReference>
<dbReference type="Proteomes" id="UP001374579">
    <property type="component" value="Unassembled WGS sequence"/>
</dbReference>
<dbReference type="InterPro" id="IPR008963">
    <property type="entry name" value="Purple_acid_Pase-like_N"/>
</dbReference>
<evidence type="ECO:0000256" key="4">
    <source>
        <dbReference type="SAM" id="Phobius"/>
    </source>
</evidence>
<keyword evidence="4" id="KW-1133">Transmembrane helix</keyword>
<feature type="chain" id="PRO_5042665846" description="Purple acid phosphatase" evidence="3">
    <location>
        <begin position="36"/>
        <end position="571"/>
    </location>
</feature>
<dbReference type="Pfam" id="PF00149">
    <property type="entry name" value="Metallophos"/>
    <property type="match status" value="1"/>
</dbReference>
<evidence type="ECO:0000259" key="7">
    <source>
        <dbReference type="Pfam" id="PF16656"/>
    </source>
</evidence>
<dbReference type="SUPFAM" id="SSF49363">
    <property type="entry name" value="Purple acid phosphatase, N-terminal domain"/>
    <property type="match status" value="1"/>
</dbReference>
<dbReference type="PANTHER" id="PTHR45867:SF10">
    <property type="entry name" value="PURPLE ACID PHOSPHATASE"/>
    <property type="match status" value="1"/>
</dbReference>
<evidence type="ECO:0000313" key="8">
    <source>
        <dbReference type="EMBL" id="KAK7115503.1"/>
    </source>
</evidence>
<accession>A0AAN9GNX3</accession>
<keyword evidence="4" id="KW-0472">Membrane</keyword>
<protein>
    <recommendedName>
        <fullName evidence="3">Purple acid phosphatase</fullName>
        <ecNumber evidence="3">3.1.3.2</ecNumber>
    </recommendedName>
</protein>
<keyword evidence="4" id="KW-0812">Transmembrane</keyword>
<feature type="domain" description="Purple acid phosphatase C-terminal" evidence="6">
    <location>
        <begin position="366"/>
        <end position="431"/>
    </location>
</feature>
<feature type="transmembrane region" description="Helical" evidence="4">
    <location>
        <begin position="490"/>
        <end position="513"/>
    </location>
</feature>